<keyword evidence="5" id="KW-1185">Reference proteome</keyword>
<feature type="transmembrane region" description="Helical" evidence="2">
    <location>
        <begin position="498"/>
        <end position="515"/>
    </location>
</feature>
<evidence type="ECO:0000313" key="5">
    <source>
        <dbReference type="Proteomes" id="UP000700596"/>
    </source>
</evidence>
<feature type="transmembrane region" description="Helical" evidence="2">
    <location>
        <begin position="535"/>
        <end position="551"/>
    </location>
</feature>
<dbReference type="Proteomes" id="UP000700596">
    <property type="component" value="Unassembled WGS sequence"/>
</dbReference>
<evidence type="ECO:0000256" key="2">
    <source>
        <dbReference type="SAM" id="Phobius"/>
    </source>
</evidence>
<accession>A0A9P9DGV6</accession>
<dbReference type="AlphaFoldDB" id="A0A9P9DGV6"/>
<evidence type="ECO:0000256" key="1">
    <source>
        <dbReference type="SAM" id="MobiDB-lite"/>
    </source>
</evidence>
<sequence length="604" mass="65664">MTFPHLSLISLTLLSTLIVLLPTSTALSLPNITLPLPPGTTNHNTPGLICTPMEWTDLAGFYLLNYVAHAATVLTRPGERAWDFAVTVFGSLLFPALGLYRGMDAIFSGAVFCRDELRRAARSSALCCVVRGCEWEPRDGEEVGKGVLRRGDADRDVKGQDEEKDPRGGKQEIAARVLTYAPPWLLTKFGFPVYVHRQIIHGTYELPKGYCFATVPYDVQFKPLANGQDASGVEIAATYNMVKALVALGQTIYASITLYRARGNQIEKFGYAAFGLTVAPYAVMSIVNLAGNLCRPEYACLYMVESGVMDEARARGGFFHGALARVEEEEVPSVCGEGTTEGIQDVEDVGFVTDEKGGLRAHFNTVDASSIIPRLQTYILPPGSPDPGEEKICKSPTTISSTSTSTSASTLSGTHIIPLLPLSSTSPHTPTDTILLIPSCAPFLRSSPSPILSPSHPPTTLQTLTLRTQTCWTRIKSWTPSWTPPMHSPAISPRLQKYTLTLFLSLLPLLLNGILSHFSPGSIPLKESSTWKGYTMQWLCFGVVGGLWWVLDQETKDASVKRVPWFGPKTRAAAYFMSASPAIGGFVVVGQMFRVFGDCTWVGG</sequence>
<reference evidence="4" key="1">
    <citation type="journal article" date="2021" name="Nat. Commun.">
        <title>Genetic determinants of endophytism in the Arabidopsis root mycobiome.</title>
        <authorList>
            <person name="Mesny F."/>
            <person name="Miyauchi S."/>
            <person name="Thiergart T."/>
            <person name="Pickel B."/>
            <person name="Atanasova L."/>
            <person name="Karlsson M."/>
            <person name="Huettel B."/>
            <person name="Barry K.W."/>
            <person name="Haridas S."/>
            <person name="Chen C."/>
            <person name="Bauer D."/>
            <person name="Andreopoulos W."/>
            <person name="Pangilinan J."/>
            <person name="LaButti K."/>
            <person name="Riley R."/>
            <person name="Lipzen A."/>
            <person name="Clum A."/>
            <person name="Drula E."/>
            <person name="Henrissat B."/>
            <person name="Kohler A."/>
            <person name="Grigoriev I.V."/>
            <person name="Martin F.M."/>
            <person name="Hacquard S."/>
        </authorList>
    </citation>
    <scope>NUCLEOTIDE SEQUENCE</scope>
    <source>
        <strain evidence="4">MPI-CAGE-CH-0243</strain>
    </source>
</reference>
<gene>
    <name evidence="4" type="ORF">B0J11DRAFT_535178</name>
</gene>
<evidence type="ECO:0000313" key="4">
    <source>
        <dbReference type="EMBL" id="KAH7118752.1"/>
    </source>
</evidence>
<name>A0A9P9DGV6_9PLEO</name>
<feature type="transmembrane region" description="Helical" evidence="2">
    <location>
        <begin position="81"/>
        <end position="100"/>
    </location>
</feature>
<feature type="signal peptide" evidence="3">
    <location>
        <begin position="1"/>
        <end position="26"/>
    </location>
</feature>
<comment type="caution">
    <text evidence="4">The sequence shown here is derived from an EMBL/GenBank/DDBJ whole genome shotgun (WGS) entry which is preliminary data.</text>
</comment>
<organism evidence="4 5">
    <name type="scientific">Dendryphion nanum</name>
    <dbReference type="NCBI Taxonomy" id="256645"/>
    <lineage>
        <taxon>Eukaryota</taxon>
        <taxon>Fungi</taxon>
        <taxon>Dikarya</taxon>
        <taxon>Ascomycota</taxon>
        <taxon>Pezizomycotina</taxon>
        <taxon>Dothideomycetes</taxon>
        <taxon>Pleosporomycetidae</taxon>
        <taxon>Pleosporales</taxon>
        <taxon>Torulaceae</taxon>
        <taxon>Dendryphion</taxon>
    </lineage>
</organism>
<keyword evidence="2" id="KW-0812">Transmembrane</keyword>
<keyword evidence="2" id="KW-1133">Transmembrane helix</keyword>
<feature type="region of interest" description="Disordered" evidence="1">
    <location>
        <begin position="151"/>
        <end position="170"/>
    </location>
</feature>
<keyword evidence="2" id="KW-0472">Membrane</keyword>
<proteinExistence type="predicted"/>
<keyword evidence="3" id="KW-0732">Signal</keyword>
<dbReference type="EMBL" id="JAGMWT010000012">
    <property type="protein sequence ID" value="KAH7118752.1"/>
    <property type="molecule type" value="Genomic_DNA"/>
</dbReference>
<feature type="chain" id="PRO_5040375897" evidence="3">
    <location>
        <begin position="27"/>
        <end position="604"/>
    </location>
</feature>
<feature type="transmembrane region" description="Helical" evidence="2">
    <location>
        <begin position="572"/>
        <end position="593"/>
    </location>
</feature>
<evidence type="ECO:0000256" key="3">
    <source>
        <dbReference type="SAM" id="SignalP"/>
    </source>
</evidence>
<protein>
    <submittedName>
        <fullName evidence="4">Uncharacterized protein</fullName>
    </submittedName>
</protein>
<dbReference type="OrthoDB" id="5406607at2759"/>